<dbReference type="InterPro" id="IPR048574">
    <property type="entry name" value="RUBY_RBDX"/>
</dbReference>
<proteinExistence type="predicted"/>
<dbReference type="Pfam" id="PF21349">
    <property type="entry name" value="RUBY_RBDX"/>
    <property type="match status" value="1"/>
</dbReference>
<dbReference type="PANTHER" id="PTHR33746:SF4">
    <property type="entry name" value="RUBRERYTHRIN"/>
    <property type="match status" value="1"/>
</dbReference>
<protein>
    <submittedName>
        <fullName evidence="5">Rubrerythrin</fullName>
    </submittedName>
</protein>
<name>A0A1G6PLJ9_9BACT</name>
<dbReference type="SUPFAM" id="SSF57802">
    <property type="entry name" value="Rubredoxin-like"/>
    <property type="match status" value="1"/>
</dbReference>
<dbReference type="Proteomes" id="UP000199322">
    <property type="component" value="Unassembled WGS sequence"/>
</dbReference>
<dbReference type="Gene3D" id="1.20.1260.10">
    <property type="match status" value="1"/>
</dbReference>
<organism evidence="5 6">
    <name type="scientific">Geotoga petraea</name>
    <dbReference type="NCBI Taxonomy" id="28234"/>
    <lineage>
        <taxon>Bacteria</taxon>
        <taxon>Thermotogati</taxon>
        <taxon>Thermotogota</taxon>
        <taxon>Thermotogae</taxon>
        <taxon>Petrotogales</taxon>
        <taxon>Petrotogaceae</taxon>
        <taxon>Geotoga</taxon>
    </lineage>
</organism>
<keyword evidence="6" id="KW-1185">Reference proteome</keyword>
<dbReference type="AlphaFoldDB" id="A0A1G6PLJ9"/>
<dbReference type="PANTHER" id="PTHR33746">
    <property type="entry name" value="RUBRERYTHRIN"/>
    <property type="match status" value="1"/>
</dbReference>
<evidence type="ECO:0000256" key="2">
    <source>
        <dbReference type="ARBA" id="ARBA00022982"/>
    </source>
</evidence>
<dbReference type="STRING" id="28234.SAMN04488588_1850"/>
<dbReference type="InterPro" id="IPR009040">
    <property type="entry name" value="Ferritin-like_diiron"/>
</dbReference>
<evidence type="ECO:0000313" key="5">
    <source>
        <dbReference type="EMBL" id="SDC80908.1"/>
    </source>
</evidence>
<gene>
    <name evidence="5" type="ORF">SAMN04488588_1850</name>
</gene>
<sequence length="172" mass="19668">MVKRDMTRQFLEEAYCGESKAHMKYLIFADEAEKKGLDNLANMWRAIAHAEYVHAKNHFKALGYVGSTEENLESSREGEDFEIKEMYPVYNNSADFQEEPEAVRSTHFALEAEKIHEGMYAEAKQKATEGKDIEGKTYFICEVCGYTTWDAAPEKCPVCGAKKEMFTSFSNK</sequence>
<dbReference type="InterPro" id="IPR012347">
    <property type="entry name" value="Ferritin-like"/>
</dbReference>
<dbReference type="CDD" id="cd01041">
    <property type="entry name" value="Rubrerythrin"/>
    <property type="match status" value="1"/>
</dbReference>
<dbReference type="SUPFAM" id="SSF47240">
    <property type="entry name" value="Ferritin-like"/>
    <property type="match status" value="1"/>
</dbReference>
<feature type="domain" description="Rubredoxin-like" evidence="3">
    <location>
        <begin position="136"/>
        <end position="169"/>
    </location>
</feature>
<keyword evidence="2" id="KW-0249">Electron transport</keyword>
<dbReference type="PROSITE" id="PS50903">
    <property type="entry name" value="RUBREDOXIN_LIKE"/>
    <property type="match status" value="1"/>
</dbReference>
<evidence type="ECO:0000313" key="6">
    <source>
        <dbReference type="Proteomes" id="UP000199322"/>
    </source>
</evidence>
<dbReference type="GO" id="GO:0005506">
    <property type="term" value="F:iron ion binding"/>
    <property type="evidence" value="ECO:0007669"/>
    <property type="project" value="InterPro"/>
</dbReference>
<keyword evidence="1" id="KW-0813">Transport</keyword>
<reference evidence="5 6" key="1">
    <citation type="submission" date="2016-10" db="EMBL/GenBank/DDBJ databases">
        <authorList>
            <person name="de Groot N.N."/>
        </authorList>
    </citation>
    <scope>NUCLEOTIDE SEQUENCE [LARGE SCALE GENOMIC DNA]</scope>
    <source>
        <strain evidence="5 6">WG14</strain>
    </source>
</reference>
<dbReference type="Gene3D" id="2.20.28.10">
    <property type="match status" value="1"/>
</dbReference>
<accession>A0A1G6PLJ9</accession>
<evidence type="ECO:0000256" key="1">
    <source>
        <dbReference type="ARBA" id="ARBA00022448"/>
    </source>
</evidence>
<feature type="domain" description="Ferritin-like diiron" evidence="4">
    <location>
        <begin position="1"/>
        <end position="131"/>
    </location>
</feature>
<dbReference type="PROSITE" id="PS50905">
    <property type="entry name" value="FERRITIN_LIKE"/>
    <property type="match status" value="1"/>
</dbReference>
<dbReference type="GO" id="GO:0016491">
    <property type="term" value="F:oxidoreductase activity"/>
    <property type="evidence" value="ECO:0007669"/>
    <property type="project" value="InterPro"/>
</dbReference>
<evidence type="ECO:0000259" key="3">
    <source>
        <dbReference type="PROSITE" id="PS50903"/>
    </source>
</evidence>
<dbReference type="Pfam" id="PF02915">
    <property type="entry name" value="Rubrerythrin"/>
    <property type="match status" value="1"/>
</dbReference>
<evidence type="ECO:0000259" key="4">
    <source>
        <dbReference type="PROSITE" id="PS50905"/>
    </source>
</evidence>
<dbReference type="InterPro" id="IPR009078">
    <property type="entry name" value="Ferritin-like_SF"/>
</dbReference>
<dbReference type="RefSeq" id="WP_091405125.1">
    <property type="nucleotide sequence ID" value="NZ_FMYV01000008.1"/>
</dbReference>
<dbReference type="InterPro" id="IPR052753">
    <property type="entry name" value="Rbr2/Nigerythrin"/>
</dbReference>
<dbReference type="InterPro" id="IPR024934">
    <property type="entry name" value="Rubredoxin-like_dom"/>
</dbReference>
<dbReference type="EMBL" id="FMYV01000008">
    <property type="protein sequence ID" value="SDC80908.1"/>
    <property type="molecule type" value="Genomic_DNA"/>
</dbReference>
<dbReference type="InterPro" id="IPR003251">
    <property type="entry name" value="Rr_diiron-bd_dom"/>
</dbReference>